<name>A0A6S6PCI5_ACEAC</name>
<evidence type="ECO:0000259" key="7">
    <source>
        <dbReference type="PROSITE" id="PS51379"/>
    </source>
</evidence>
<dbReference type="Proteomes" id="UP000515220">
    <property type="component" value="Chromosome"/>
</dbReference>
<dbReference type="PROSITE" id="PS00198">
    <property type="entry name" value="4FE4S_FER_1"/>
    <property type="match status" value="1"/>
</dbReference>
<keyword evidence="3" id="KW-0560">Oxidoreductase</keyword>
<keyword evidence="1" id="KW-0004">4Fe-4S</keyword>
<feature type="transmembrane region" description="Helical" evidence="6">
    <location>
        <begin position="98"/>
        <end position="117"/>
    </location>
</feature>
<gene>
    <name evidence="8" type="primary">dgcB</name>
    <name evidence="8" type="ORF">AAJCM20276_11210</name>
</gene>
<dbReference type="Pfam" id="PF02754">
    <property type="entry name" value="CCG"/>
    <property type="match status" value="2"/>
</dbReference>
<dbReference type="EMBL" id="AP023326">
    <property type="protein sequence ID" value="BCI66497.1"/>
    <property type="molecule type" value="Genomic_DNA"/>
</dbReference>
<dbReference type="Pfam" id="PF11982">
    <property type="entry name" value="DUF3483"/>
    <property type="match status" value="1"/>
</dbReference>
<reference evidence="8 9" key="1">
    <citation type="submission" date="2020-07" db="EMBL/GenBank/DDBJ databases">
        <title>Complete Genome Sequence of an acetic acid bacterium, Acetobacter aceti JCM20276.</title>
        <authorList>
            <person name="Hirose Y."/>
            <person name="Mihara H."/>
        </authorList>
    </citation>
    <scope>NUCLEOTIDE SEQUENCE [LARGE SCALE GENOMIC DNA]</scope>
    <source>
        <strain evidence="8 9">JCM20276</strain>
    </source>
</reference>
<dbReference type="InterPro" id="IPR017896">
    <property type="entry name" value="4Fe4S_Fe-S-bd"/>
</dbReference>
<keyword evidence="6" id="KW-0472">Membrane</keyword>
<evidence type="ECO:0000256" key="2">
    <source>
        <dbReference type="ARBA" id="ARBA00022723"/>
    </source>
</evidence>
<proteinExistence type="predicted"/>
<keyword evidence="5" id="KW-0411">Iron-sulfur</keyword>
<feature type="domain" description="4Fe-4S ferredoxin-type" evidence="7">
    <location>
        <begin position="234"/>
        <end position="265"/>
    </location>
</feature>
<dbReference type="PROSITE" id="PS51379">
    <property type="entry name" value="4FE4S_FER_2"/>
    <property type="match status" value="1"/>
</dbReference>
<dbReference type="Pfam" id="PF13183">
    <property type="entry name" value="Fer4_8"/>
    <property type="match status" value="1"/>
</dbReference>
<sequence length="631" mass="66776">MAGRTGLLASGLVWGMAGALAVSAVPMVRRWRKGKSSPKDMIRGLATVPQRYLVDVHHAVERRKGAAPMHALVAGGTLAGSAALAAGVFPALRESRLYWGGVGVFFVTAIGGTYLVWKRRNPKKPSYLSGGKFLWLPNALLAWNLGGALVALVHVAMPGKTGVALVPLAMMVAGGAGLVVQVARGPMRHAFSGVTWLAAHSRSERFGGGRSTDLRPLDLAAPTLGTLVPGDFAWNILASFDACIECGRCEQHCPAFAAGQRLNPKALIQGLALAARGEDASAYTGSPAPHAPQTAGKGSMTSAIIGVDAMIHPDTLWACTTCRSCVEQCPMMIEHVDAIVDLRRGQTLMLGEVRPGAADALRRLRDTGESGGRPLSARADGLAGENVPVLTEADETDVLLWLGDGAYELRYARTLRALVKLLRLADVKFAILGEAELDCGDLARRLGDEATFQGLATEVIGTLNSRRFQRIVTADPHALNVLKNEYPALGGKWEVVHHTTFLDELVSAGRLKLDARDLPSVAYHDPCYLGRYNGEFDAPRRLLAAACKTTVEMERHGKQSMCCGGGGGNPVSDVDAEQRIPDIRMGQAAEVGAAIVAVGCPGCTAMLEGVPEPRPEVKDIAELVLEAVVPA</sequence>
<dbReference type="AlphaFoldDB" id="A0A6S6PCI5"/>
<feature type="transmembrane region" description="Helical" evidence="6">
    <location>
        <begin position="138"/>
        <end position="157"/>
    </location>
</feature>
<evidence type="ECO:0000256" key="5">
    <source>
        <dbReference type="ARBA" id="ARBA00023014"/>
    </source>
</evidence>
<dbReference type="InterPro" id="IPR017900">
    <property type="entry name" value="4Fe4S_Fe_S_CS"/>
</dbReference>
<dbReference type="RefSeq" id="WP_145995894.1">
    <property type="nucleotide sequence ID" value="NZ_AP023326.1"/>
</dbReference>
<accession>A0A6S6PCI5</accession>
<feature type="transmembrane region" description="Helical" evidence="6">
    <location>
        <begin position="6"/>
        <end position="28"/>
    </location>
</feature>
<dbReference type="PANTHER" id="PTHR43255:SF1">
    <property type="entry name" value="IRON-SULFUR-BINDING OXIDOREDUCTASE FADF-RELATED"/>
    <property type="match status" value="1"/>
</dbReference>
<evidence type="ECO:0000313" key="9">
    <source>
        <dbReference type="Proteomes" id="UP000515220"/>
    </source>
</evidence>
<dbReference type="InterPro" id="IPR004017">
    <property type="entry name" value="Cys_rich_dom"/>
</dbReference>
<feature type="transmembrane region" description="Helical" evidence="6">
    <location>
        <begin position="163"/>
        <end position="183"/>
    </location>
</feature>
<evidence type="ECO:0000256" key="1">
    <source>
        <dbReference type="ARBA" id="ARBA00022485"/>
    </source>
</evidence>
<dbReference type="PANTHER" id="PTHR43255">
    <property type="entry name" value="IRON-SULFUR-BINDING OXIDOREDUCTASE FADF-RELATED-RELATED"/>
    <property type="match status" value="1"/>
</dbReference>
<dbReference type="GO" id="GO:0051539">
    <property type="term" value="F:4 iron, 4 sulfur cluster binding"/>
    <property type="evidence" value="ECO:0007669"/>
    <property type="project" value="UniProtKB-KW"/>
</dbReference>
<dbReference type="InterPro" id="IPR021872">
    <property type="entry name" value="Csal_0991-like_N"/>
</dbReference>
<evidence type="ECO:0000313" key="8">
    <source>
        <dbReference type="EMBL" id="BCI66497.1"/>
    </source>
</evidence>
<dbReference type="GO" id="GO:0005886">
    <property type="term" value="C:plasma membrane"/>
    <property type="evidence" value="ECO:0007669"/>
    <property type="project" value="TreeGrafter"/>
</dbReference>
<evidence type="ECO:0000256" key="4">
    <source>
        <dbReference type="ARBA" id="ARBA00023004"/>
    </source>
</evidence>
<dbReference type="Gene3D" id="1.10.1060.10">
    <property type="entry name" value="Alpha-helical ferredoxin"/>
    <property type="match status" value="1"/>
</dbReference>
<evidence type="ECO:0000256" key="3">
    <source>
        <dbReference type="ARBA" id="ARBA00023002"/>
    </source>
</evidence>
<dbReference type="SUPFAM" id="SSF46548">
    <property type="entry name" value="alpha-helical ferredoxin"/>
    <property type="match status" value="1"/>
</dbReference>
<keyword evidence="2" id="KW-0479">Metal-binding</keyword>
<keyword evidence="4" id="KW-0408">Iron</keyword>
<keyword evidence="6" id="KW-0812">Transmembrane</keyword>
<dbReference type="GO" id="GO:0016491">
    <property type="term" value="F:oxidoreductase activity"/>
    <property type="evidence" value="ECO:0007669"/>
    <property type="project" value="UniProtKB-KW"/>
</dbReference>
<dbReference type="GO" id="GO:0046872">
    <property type="term" value="F:metal ion binding"/>
    <property type="evidence" value="ECO:0007669"/>
    <property type="project" value="UniProtKB-KW"/>
</dbReference>
<dbReference type="InterPro" id="IPR051460">
    <property type="entry name" value="HdrC_iron-sulfur_subunit"/>
</dbReference>
<protein>
    <submittedName>
        <fullName evidence="8">Dimethylglycine catabolism protein DgcB</fullName>
    </submittedName>
</protein>
<keyword evidence="6" id="KW-1133">Transmembrane helix</keyword>
<evidence type="ECO:0000256" key="6">
    <source>
        <dbReference type="SAM" id="Phobius"/>
    </source>
</evidence>
<dbReference type="InterPro" id="IPR009051">
    <property type="entry name" value="Helical_ferredxn"/>
</dbReference>
<organism evidence="8 9">
    <name type="scientific">Acetobacter aceti</name>
    <dbReference type="NCBI Taxonomy" id="435"/>
    <lineage>
        <taxon>Bacteria</taxon>
        <taxon>Pseudomonadati</taxon>
        <taxon>Pseudomonadota</taxon>
        <taxon>Alphaproteobacteria</taxon>
        <taxon>Acetobacterales</taxon>
        <taxon>Acetobacteraceae</taxon>
        <taxon>Acetobacter</taxon>
        <taxon>Acetobacter subgen. Acetobacter</taxon>
    </lineage>
</organism>
<feature type="transmembrane region" description="Helical" evidence="6">
    <location>
        <begin position="71"/>
        <end position="92"/>
    </location>
</feature>